<evidence type="ECO:0000256" key="2">
    <source>
        <dbReference type="ARBA" id="ARBA00009046"/>
    </source>
</evidence>
<dbReference type="SMART" id="SM00490">
    <property type="entry name" value="HELICc"/>
    <property type="match status" value="1"/>
</dbReference>
<evidence type="ECO:0000256" key="4">
    <source>
        <dbReference type="ARBA" id="ARBA00022723"/>
    </source>
</evidence>
<dbReference type="GO" id="GO:0051607">
    <property type="term" value="P:defense response to virus"/>
    <property type="evidence" value="ECO:0007669"/>
    <property type="project" value="UniProtKB-KW"/>
</dbReference>
<name>A0AB72VFI3_CORGB</name>
<evidence type="ECO:0000256" key="6">
    <source>
        <dbReference type="ARBA" id="ARBA00022801"/>
    </source>
</evidence>
<dbReference type="EMBL" id="AP009044">
    <property type="protein sequence ID" value="BAQ21112.1"/>
    <property type="molecule type" value="Genomic_DNA"/>
</dbReference>
<dbReference type="GO" id="GO:0003724">
    <property type="term" value="F:RNA helicase activity"/>
    <property type="evidence" value="ECO:0007669"/>
    <property type="project" value="TreeGrafter"/>
</dbReference>
<comment type="similarity">
    <text evidence="2">In the central section; belongs to the CRISPR-associated helicase Cas3 family.</text>
</comment>
<keyword evidence="6" id="KW-0378">Hydrolase</keyword>
<protein>
    <submittedName>
        <fullName evidence="11">CRISPR-associated helicase Cas3</fullName>
    </submittedName>
</protein>
<evidence type="ECO:0000256" key="9">
    <source>
        <dbReference type="ARBA" id="ARBA00023118"/>
    </source>
</evidence>
<dbReference type="NCBIfam" id="TIGR01587">
    <property type="entry name" value="cas3_core"/>
    <property type="match status" value="1"/>
</dbReference>
<gene>
    <name evidence="11" type="ordered locus">cgR_6050</name>
</gene>
<evidence type="ECO:0000313" key="11">
    <source>
        <dbReference type="EMBL" id="BAQ21112.1"/>
    </source>
</evidence>
<evidence type="ECO:0000256" key="7">
    <source>
        <dbReference type="ARBA" id="ARBA00022806"/>
    </source>
</evidence>
<dbReference type="InterPro" id="IPR011545">
    <property type="entry name" value="DEAD/DEAH_box_helicase_dom"/>
</dbReference>
<dbReference type="Proteomes" id="UP000006698">
    <property type="component" value="Chromosome"/>
</dbReference>
<keyword evidence="8" id="KW-0067">ATP-binding</keyword>
<comment type="similarity">
    <text evidence="1">In the N-terminal section; belongs to the CRISPR-associated nuclease Cas3-HD family.</text>
</comment>
<dbReference type="KEGG" id="cgt:cgR_6050"/>
<dbReference type="GO" id="GO:0046872">
    <property type="term" value="F:metal ion binding"/>
    <property type="evidence" value="ECO:0007669"/>
    <property type="project" value="UniProtKB-KW"/>
</dbReference>
<keyword evidence="4" id="KW-0479">Metal-binding</keyword>
<evidence type="ECO:0000256" key="5">
    <source>
        <dbReference type="ARBA" id="ARBA00022741"/>
    </source>
</evidence>
<dbReference type="RefSeq" id="WP_044026945.1">
    <property type="nucleotide sequence ID" value="NC_009342.1"/>
</dbReference>
<dbReference type="Pfam" id="PF00270">
    <property type="entry name" value="DEAD"/>
    <property type="match status" value="1"/>
</dbReference>
<dbReference type="InterPro" id="IPR006474">
    <property type="entry name" value="Helicase_Cas3_CRISPR-ass_core"/>
</dbReference>
<keyword evidence="3" id="KW-0540">Nuclease</keyword>
<dbReference type="CDD" id="cd09641">
    <property type="entry name" value="Cas3''_I"/>
    <property type="match status" value="1"/>
</dbReference>
<proteinExistence type="inferred from homology"/>
<evidence type="ECO:0000256" key="1">
    <source>
        <dbReference type="ARBA" id="ARBA00006847"/>
    </source>
</evidence>
<feature type="domain" description="HD Cas3-type" evidence="10">
    <location>
        <begin position="13"/>
        <end position="226"/>
    </location>
</feature>
<dbReference type="SUPFAM" id="SSF52540">
    <property type="entry name" value="P-loop containing nucleoside triphosphate hydrolases"/>
    <property type="match status" value="1"/>
</dbReference>
<dbReference type="GO" id="GO:0016787">
    <property type="term" value="F:hydrolase activity"/>
    <property type="evidence" value="ECO:0007669"/>
    <property type="project" value="UniProtKB-KW"/>
</dbReference>
<dbReference type="GO" id="GO:0003723">
    <property type="term" value="F:RNA binding"/>
    <property type="evidence" value="ECO:0007669"/>
    <property type="project" value="TreeGrafter"/>
</dbReference>
<evidence type="ECO:0000256" key="3">
    <source>
        <dbReference type="ARBA" id="ARBA00022722"/>
    </source>
</evidence>
<dbReference type="Gene3D" id="3.40.50.300">
    <property type="entry name" value="P-loop containing nucleotide triphosphate hydrolases"/>
    <property type="match status" value="2"/>
</dbReference>
<dbReference type="GO" id="GO:0005524">
    <property type="term" value="F:ATP binding"/>
    <property type="evidence" value="ECO:0007669"/>
    <property type="project" value="UniProtKB-KW"/>
</dbReference>
<organism evidence="11">
    <name type="scientific">Corynebacterium glutamicum (strain R)</name>
    <dbReference type="NCBI Taxonomy" id="340322"/>
    <lineage>
        <taxon>Bacteria</taxon>
        <taxon>Bacillati</taxon>
        <taxon>Actinomycetota</taxon>
        <taxon>Actinomycetes</taxon>
        <taxon>Mycobacteriales</taxon>
        <taxon>Corynebacteriaceae</taxon>
        <taxon>Corynebacterium</taxon>
    </lineage>
</organism>
<dbReference type="Gene3D" id="1.10.3210.30">
    <property type="match status" value="1"/>
</dbReference>
<reference evidence="11" key="1">
    <citation type="journal article" date="2007" name="Microbiology">
        <title>Comparative analysis of the Corynebacterium glutamicum group and complete genome sequence of strain R.</title>
        <authorList>
            <person name="Yukawa H."/>
            <person name="Omumasaba C.A."/>
            <person name="Nonaka H."/>
            <person name="Kos P."/>
            <person name="Okai N."/>
            <person name="Suzuki N."/>
            <person name="Suda M."/>
            <person name="Tsuge Y."/>
            <person name="Watanabe J."/>
            <person name="Ikeda Y."/>
            <person name="Vertes A.A."/>
            <person name="Inui M."/>
        </authorList>
    </citation>
    <scope>NUCLEOTIDE SEQUENCE</scope>
    <source>
        <strain evidence="11">R</strain>
    </source>
</reference>
<keyword evidence="7" id="KW-0347">Helicase</keyword>
<dbReference type="Pfam" id="PF18019">
    <property type="entry name" value="Cas3_HD"/>
    <property type="match status" value="1"/>
</dbReference>
<keyword evidence="5" id="KW-0547">Nucleotide-binding</keyword>
<dbReference type="GO" id="GO:0004518">
    <property type="term" value="F:nuclease activity"/>
    <property type="evidence" value="ECO:0007669"/>
    <property type="project" value="UniProtKB-KW"/>
</dbReference>
<dbReference type="InterPro" id="IPR054712">
    <property type="entry name" value="Cas3-like_dom"/>
</dbReference>
<dbReference type="InterPro" id="IPR006483">
    <property type="entry name" value="CRISPR-assoc_Cas3_HD"/>
</dbReference>
<dbReference type="Pfam" id="PF22590">
    <property type="entry name" value="Cas3-like_C_2"/>
    <property type="match status" value="1"/>
</dbReference>
<evidence type="ECO:0000256" key="8">
    <source>
        <dbReference type="ARBA" id="ARBA00022840"/>
    </source>
</evidence>
<dbReference type="PANTHER" id="PTHR47963">
    <property type="entry name" value="DEAD-BOX ATP-DEPENDENT RNA HELICASE 47, MITOCHONDRIAL"/>
    <property type="match status" value="1"/>
</dbReference>
<accession>A0AB72VFI3</accession>
<sequence length="874" mass="98069">MSQYEELWAKKEGLPQPYPLLAHLLDSAAMGQTLFDYWLRSGLQDLIREELGPKTREIVGWIIGIHDLGKANPVFQGQPGQQGDDWEAIRKKIINSGNCSFPPTLFDAPKPYLQDNALRRHEQQTALYFSENWPIENGEIEDQWNLIPVLGHHGYFEVPFLKPGNKSKTLRRRKPEFERLGWFKAQADIEAQLLKGLNLNSDEIPSRVSSTVSILLSGLTILADRLASQLTWIEASQQKIKTTEKSLSTPVDWINSTYEPAIDIIKQNLGIYKNGGPNWNSHILKGYEPRKAQKLAMEAGDGLEILMAPTGNGKTEAALLRHAQKDERLIFLLPTQATTNAMMKRVQKAFEGTPNVSSLAHSLATIEDFYETPVTTFEDTEKGCDSGGLFPNEFVRRGLSRLLASVTVATVDQALKGALQIKWSHLLLLSLANSHIVIDEAHTLEHYQSELLSNLLPWLGATHTRVTLLTATLPTWQAKKFLAAYNKFSLDSELEFPALLSAERQQHFETPPYTIDTSIDEVAANAIEEAHVSWVLHNREKYPLARIGVICNQIERAQSIAQRLLSQGENTIVLHSAMTAEHRRINAQALEEALGPNGKSQNITLIGTQAVEASLDIDLDLLSSDLCPSTSLLQRAGRVWRRHDPTRKNRIPEINNLPLRIVAPENYKTGAHLPYFAAELELTKRWISQFETIEMPKHAQELVDTASVTFNKLIDEENDLIDELSDQFSAQSLKKNAALTRINSLSSLIQNPTSLSEIIHLTGTRETSQLQDREERSTRYIETETIQLILGDSTGQIPGAWTEGIEALSKIQSNERSQTKRALRASIPVSKSRLPQTVLDKTEPISEKGLLSQYLFLNAQPFYDSNIGFIIHKD</sequence>
<dbReference type="InterPro" id="IPR038257">
    <property type="entry name" value="CRISPR-assoc_Cas3_HD_sf"/>
</dbReference>
<dbReference type="InterPro" id="IPR014001">
    <property type="entry name" value="Helicase_ATP-bd"/>
</dbReference>
<dbReference type="NCBIfam" id="TIGR01596">
    <property type="entry name" value="cas3_HD"/>
    <property type="match status" value="1"/>
</dbReference>
<dbReference type="SMART" id="SM00487">
    <property type="entry name" value="DEXDc"/>
    <property type="match status" value="1"/>
</dbReference>
<keyword evidence="9" id="KW-0051">Antiviral defense</keyword>
<dbReference type="InterPro" id="IPR027417">
    <property type="entry name" value="P-loop_NTPase"/>
</dbReference>
<dbReference type="PROSITE" id="PS51643">
    <property type="entry name" value="HD_CAS3"/>
    <property type="match status" value="1"/>
</dbReference>
<dbReference type="InterPro" id="IPR001650">
    <property type="entry name" value="Helicase_C-like"/>
</dbReference>
<dbReference type="AlphaFoldDB" id="A0AB72VFI3"/>
<dbReference type="InterPro" id="IPR050547">
    <property type="entry name" value="DEAD_box_RNA_helicases"/>
</dbReference>
<dbReference type="PANTHER" id="PTHR47963:SF9">
    <property type="entry name" value="CRISPR-ASSOCIATED ENDONUCLEASE_HELICASE CAS3"/>
    <property type="match status" value="1"/>
</dbReference>
<evidence type="ECO:0000259" key="10">
    <source>
        <dbReference type="PROSITE" id="PS51643"/>
    </source>
</evidence>